<keyword evidence="2" id="KW-1185">Reference proteome</keyword>
<dbReference type="EMBL" id="MU006326">
    <property type="protein sequence ID" value="KAF2847363.1"/>
    <property type="molecule type" value="Genomic_DNA"/>
</dbReference>
<evidence type="ECO:0000313" key="2">
    <source>
        <dbReference type="Proteomes" id="UP000799423"/>
    </source>
</evidence>
<proteinExistence type="predicted"/>
<sequence length="197" mass="21733">MRMAEPCVERAIEKKKVTISNNKAGRQAFMNNAPVDNFGTKEYHNCIFGTVRIKPDWPSITPTNSGPRSTVVLAKPLSSSSRTQKPIAPIGKSVQLYTNTGRKSGNASMKLCPELGSNWISGEVVRRCKLRPVRRQTAKEANYKGKILTSTGELVQFICPGEGCSHRFHIVEDALLQFEMLCGVEFMGQAKGEEESA</sequence>
<dbReference type="Proteomes" id="UP000799423">
    <property type="component" value="Unassembled WGS sequence"/>
</dbReference>
<dbReference type="AlphaFoldDB" id="A0A6A7AW91"/>
<reference evidence="1" key="1">
    <citation type="submission" date="2020-01" db="EMBL/GenBank/DDBJ databases">
        <authorList>
            <consortium name="DOE Joint Genome Institute"/>
            <person name="Haridas S."/>
            <person name="Albert R."/>
            <person name="Binder M."/>
            <person name="Bloem J."/>
            <person name="Labutti K."/>
            <person name="Salamov A."/>
            <person name="Andreopoulos B."/>
            <person name="Baker S.E."/>
            <person name="Barry K."/>
            <person name="Bills G."/>
            <person name="Bluhm B.H."/>
            <person name="Cannon C."/>
            <person name="Castanera R."/>
            <person name="Culley D.E."/>
            <person name="Daum C."/>
            <person name="Ezra D."/>
            <person name="Gonzalez J.B."/>
            <person name="Henrissat B."/>
            <person name="Kuo A."/>
            <person name="Liang C."/>
            <person name="Lipzen A."/>
            <person name="Lutzoni F."/>
            <person name="Magnuson J."/>
            <person name="Mondo S."/>
            <person name="Nolan M."/>
            <person name="Ohm R."/>
            <person name="Pangilinan J."/>
            <person name="Park H.-J."/>
            <person name="Ramirez L."/>
            <person name="Alfaro M."/>
            <person name="Sun H."/>
            <person name="Tritt A."/>
            <person name="Yoshinaga Y."/>
            <person name="Zwiers L.-H."/>
            <person name="Turgeon B.G."/>
            <person name="Goodwin S.B."/>
            <person name="Spatafora J.W."/>
            <person name="Crous P.W."/>
            <person name="Grigoriev I.V."/>
        </authorList>
    </citation>
    <scope>NUCLEOTIDE SEQUENCE</scope>
    <source>
        <strain evidence="1">IPT5</strain>
    </source>
</reference>
<gene>
    <name evidence="1" type="ORF">T440DRAFT_557469</name>
</gene>
<accession>A0A6A7AW91</accession>
<organism evidence="1 2">
    <name type="scientific">Plenodomus tracheiphilus IPT5</name>
    <dbReference type="NCBI Taxonomy" id="1408161"/>
    <lineage>
        <taxon>Eukaryota</taxon>
        <taxon>Fungi</taxon>
        <taxon>Dikarya</taxon>
        <taxon>Ascomycota</taxon>
        <taxon>Pezizomycotina</taxon>
        <taxon>Dothideomycetes</taxon>
        <taxon>Pleosporomycetidae</taxon>
        <taxon>Pleosporales</taxon>
        <taxon>Pleosporineae</taxon>
        <taxon>Leptosphaeriaceae</taxon>
        <taxon>Plenodomus</taxon>
    </lineage>
</organism>
<name>A0A6A7AW91_9PLEO</name>
<evidence type="ECO:0000313" key="1">
    <source>
        <dbReference type="EMBL" id="KAF2847363.1"/>
    </source>
</evidence>
<protein>
    <submittedName>
        <fullName evidence="1">Uncharacterized protein</fullName>
    </submittedName>
</protein>
<dbReference type="OrthoDB" id="3532317at2759"/>